<dbReference type="Proteomes" id="UP001258017">
    <property type="component" value="Unassembled WGS sequence"/>
</dbReference>
<evidence type="ECO:0000256" key="1">
    <source>
        <dbReference type="SAM" id="MobiDB-lite"/>
    </source>
</evidence>
<dbReference type="AlphaFoldDB" id="A0AAD9RUB5"/>
<evidence type="ECO:0000313" key="3">
    <source>
        <dbReference type="Proteomes" id="UP001258017"/>
    </source>
</evidence>
<name>A0AAD9RUB5_9HYME</name>
<sequence>MLSSAQGLDNNIYFGQVEQILKPFDGMTGASFNYYSYANGNLPVEMVKDETTARRMCSRKEGQDTPSFALAEQRSSSSGSIFLRSRWSPASENPG</sequence>
<protein>
    <submittedName>
        <fullName evidence="2">Uncharacterized protein</fullName>
    </submittedName>
</protein>
<evidence type="ECO:0000313" key="2">
    <source>
        <dbReference type="EMBL" id="KAK2585760.1"/>
    </source>
</evidence>
<feature type="compositionally biased region" description="Low complexity" evidence="1">
    <location>
        <begin position="74"/>
        <end position="88"/>
    </location>
</feature>
<reference evidence="2" key="2">
    <citation type="journal article" date="2023" name="Commun. Biol.">
        <title>Intrasexual cuticular hydrocarbon dimorphism in a wasp sheds light on hydrocarbon biosynthesis genes in Hymenoptera.</title>
        <authorList>
            <person name="Moris V.C."/>
            <person name="Podsiadlowski L."/>
            <person name="Martin S."/>
            <person name="Oeyen J.P."/>
            <person name="Donath A."/>
            <person name="Petersen M."/>
            <person name="Wilbrandt J."/>
            <person name="Misof B."/>
            <person name="Liedtke D."/>
            <person name="Thamm M."/>
            <person name="Scheiner R."/>
            <person name="Schmitt T."/>
            <person name="Niehuis O."/>
        </authorList>
    </citation>
    <scope>NUCLEOTIDE SEQUENCE</scope>
    <source>
        <strain evidence="2">GBR_01_08_01A</strain>
    </source>
</reference>
<proteinExistence type="predicted"/>
<dbReference type="EMBL" id="JAIFRP010000021">
    <property type="protein sequence ID" value="KAK2585760.1"/>
    <property type="molecule type" value="Genomic_DNA"/>
</dbReference>
<feature type="region of interest" description="Disordered" evidence="1">
    <location>
        <begin position="58"/>
        <end position="95"/>
    </location>
</feature>
<gene>
    <name evidence="2" type="ORF">KPH14_010369</name>
</gene>
<accession>A0AAD9RUB5</accession>
<organism evidence="2 3">
    <name type="scientific">Odynerus spinipes</name>
    <dbReference type="NCBI Taxonomy" id="1348599"/>
    <lineage>
        <taxon>Eukaryota</taxon>
        <taxon>Metazoa</taxon>
        <taxon>Ecdysozoa</taxon>
        <taxon>Arthropoda</taxon>
        <taxon>Hexapoda</taxon>
        <taxon>Insecta</taxon>
        <taxon>Pterygota</taxon>
        <taxon>Neoptera</taxon>
        <taxon>Endopterygota</taxon>
        <taxon>Hymenoptera</taxon>
        <taxon>Apocrita</taxon>
        <taxon>Aculeata</taxon>
        <taxon>Vespoidea</taxon>
        <taxon>Vespidae</taxon>
        <taxon>Eumeninae</taxon>
        <taxon>Odynerus</taxon>
    </lineage>
</organism>
<comment type="caution">
    <text evidence="2">The sequence shown here is derived from an EMBL/GenBank/DDBJ whole genome shotgun (WGS) entry which is preliminary data.</text>
</comment>
<reference evidence="2" key="1">
    <citation type="submission" date="2021-08" db="EMBL/GenBank/DDBJ databases">
        <authorList>
            <person name="Misof B."/>
            <person name="Oliver O."/>
            <person name="Podsiadlowski L."/>
            <person name="Donath A."/>
            <person name="Peters R."/>
            <person name="Mayer C."/>
            <person name="Rust J."/>
            <person name="Gunkel S."/>
            <person name="Lesny P."/>
            <person name="Martin S."/>
            <person name="Oeyen J.P."/>
            <person name="Petersen M."/>
            <person name="Panagiotis P."/>
            <person name="Wilbrandt J."/>
            <person name="Tanja T."/>
        </authorList>
    </citation>
    <scope>NUCLEOTIDE SEQUENCE</scope>
    <source>
        <strain evidence="2">GBR_01_08_01A</strain>
        <tissue evidence="2">Thorax + abdomen</tissue>
    </source>
</reference>
<keyword evidence="3" id="KW-1185">Reference proteome</keyword>